<reference evidence="7 8" key="1">
    <citation type="submission" date="2023-07" db="EMBL/GenBank/DDBJ databases">
        <title>Genomic Encyclopedia of Type Strains, Phase IV (KMG-IV): sequencing the most valuable type-strain genomes for metagenomic binning, comparative biology and taxonomic classification.</title>
        <authorList>
            <person name="Goeker M."/>
        </authorList>
    </citation>
    <scope>NUCLEOTIDE SEQUENCE [LARGE SCALE GENOMIC DNA]</scope>
    <source>
        <strain evidence="7 8">DSM 22616</strain>
    </source>
</reference>
<evidence type="ECO:0000256" key="2">
    <source>
        <dbReference type="ARBA" id="ARBA00022552"/>
    </source>
</evidence>
<gene>
    <name evidence="6" type="primary">rsmH</name>
    <name evidence="7" type="ORF">J2S72_000031</name>
</gene>
<comment type="function">
    <text evidence="6">Specifically methylates the N4 position of cytidine in position 1402 (C1402) of 16S rRNA.</text>
</comment>
<dbReference type="NCBIfam" id="TIGR00006">
    <property type="entry name" value="16S rRNA (cytosine(1402)-N(4))-methyltransferase RsmH"/>
    <property type="match status" value="1"/>
</dbReference>
<organism evidence="7 8">
    <name type="scientific">Peptoniphilus koenoeneniae</name>
    <dbReference type="NCBI Taxonomy" id="507751"/>
    <lineage>
        <taxon>Bacteria</taxon>
        <taxon>Bacillati</taxon>
        <taxon>Bacillota</taxon>
        <taxon>Tissierellia</taxon>
        <taxon>Tissierellales</taxon>
        <taxon>Peptoniphilaceae</taxon>
        <taxon>Peptoniphilus</taxon>
    </lineage>
</organism>
<dbReference type="InterPro" id="IPR029063">
    <property type="entry name" value="SAM-dependent_MTases_sf"/>
</dbReference>
<dbReference type="Gene3D" id="1.10.150.170">
    <property type="entry name" value="Putative methyltransferase TM0872, insert domain"/>
    <property type="match status" value="1"/>
</dbReference>
<evidence type="ECO:0000313" key="8">
    <source>
        <dbReference type="Proteomes" id="UP001236559"/>
    </source>
</evidence>
<comment type="caution">
    <text evidence="7">The sequence shown here is derived from an EMBL/GenBank/DDBJ whole genome shotgun (WGS) entry which is preliminary data.</text>
</comment>
<accession>A0ABU0ASN7</accession>
<feature type="binding site" evidence="6">
    <location>
        <begin position="33"/>
        <end position="35"/>
    </location>
    <ligand>
        <name>S-adenosyl-L-methionine</name>
        <dbReference type="ChEBI" id="CHEBI:59789"/>
    </ligand>
</feature>
<dbReference type="Pfam" id="PF01795">
    <property type="entry name" value="Methyltransf_5"/>
    <property type="match status" value="1"/>
</dbReference>
<feature type="binding site" evidence="6">
    <location>
        <position position="101"/>
    </location>
    <ligand>
        <name>S-adenosyl-L-methionine</name>
        <dbReference type="ChEBI" id="CHEBI:59789"/>
    </ligand>
</feature>
<evidence type="ECO:0000256" key="5">
    <source>
        <dbReference type="ARBA" id="ARBA00022691"/>
    </source>
</evidence>
<name>A0ABU0ASN7_9FIRM</name>
<comment type="similarity">
    <text evidence="1 6">Belongs to the methyltransferase superfamily. RsmH family.</text>
</comment>
<dbReference type="Gene3D" id="3.40.50.150">
    <property type="entry name" value="Vaccinia Virus protein VP39"/>
    <property type="match status" value="1"/>
</dbReference>
<comment type="catalytic activity">
    <reaction evidence="6">
        <text>cytidine(1402) in 16S rRNA + S-adenosyl-L-methionine = N(4)-methylcytidine(1402) in 16S rRNA + S-adenosyl-L-homocysteine + H(+)</text>
        <dbReference type="Rhea" id="RHEA:42928"/>
        <dbReference type="Rhea" id="RHEA-COMP:10286"/>
        <dbReference type="Rhea" id="RHEA-COMP:10287"/>
        <dbReference type="ChEBI" id="CHEBI:15378"/>
        <dbReference type="ChEBI" id="CHEBI:57856"/>
        <dbReference type="ChEBI" id="CHEBI:59789"/>
        <dbReference type="ChEBI" id="CHEBI:74506"/>
        <dbReference type="ChEBI" id="CHEBI:82748"/>
        <dbReference type="EC" id="2.1.1.199"/>
    </reaction>
</comment>
<evidence type="ECO:0000256" key="1">
    <source>
        <dbReference type="ARBA" id="ARBA00010396"/>
    </source>
</evidence>
<dbReference type="Proteomes" id="UP001236559">
    <property type="component" value="Unassembled WGS sequence"/>
</dbReference>
<evidence type="ECO:0000256" key="6">
    <source>
        <dbReference type="HAMAP-Rule" id="MF_01007"/>
    </source>
</evidence>
<evidence type="ECO:0000256" key="3">
    <source>
        <dbReference type="ARBA" id="ARBA00022603"/>
    </source>
</evidence>
<evidence type="ECO:0000313" key="7">
    <source>
        <dbReference type="EMBL" id="MDQ0274035.1"/>
    </source>
</evidence>
<keyword evidence="4 6" id="KW-0808">Transferase</keyword>
<dbReference type="PANTHER" id="PTHR11265">
    <property type="entry name" value="S-ADENOSYL-METHYLTRANSFERASE MRAW"/>
    <property type="match status" value="1"/>
</dbReference>
<dbReference type="RefSeq" id="WP_023054790.1">
    <property type="nucleotide sequence ID" value="NZ_JAUSTN010000001.1"/>
</dbReference>
<dbReference type="InterPro" id="IPR002903">
    <property type="entry name" value="RsmH"/>
</dbReference>
<keyword evidence="2 6" id="KW-0698">rRNA processing</keyword>
<sequence length="317" mass="36550">MKFEHTPVLFDETINLLNIRKNKIYVDGTLGGAGHSSEILRRLEGTGLLIGIDQDKIALEASEKRLSKINQNYKLFHNNYGNFEEVLNSLDIDKVDGILLDLGVSSYQFDQGDRGFSYKYDGPLDMRMDDSMEISAKDIVNDYSKEDLIRIFRQYGEEKWSQRIAEFIVEKRNEKKIETTFELVDIIKAAIPMKFRAKGPHPAKRVFQALRIETNNEIGVLRKSLGKMIERLNVGGRICVISFHSLEDRIVKETFKYYYLDCICPPEMPYCNCDKKREIEIITRKPIVASKEELEENNRAHSAKLRCAEKIGDSHEG</sequence>
<keyword evidence="3 6" id="KW-0489">Methyltransferase</keyword>
<dbReference type="EMBL" id="JAUSTN010000001">
    <property type="protein sequence ID" value="MDQ0274035.1"/>
    <property type="molecule type" value="Genomic_DNA"/>
</dbReference>
<dbReference type="PANTHER" id="PTHR11265:SF0">
    <property type="entry name" value="12S RRNA N4-METHYLCYTIDINE METHYLTRANSFERASE"/>
    <property type="match status" value="1"/>
</dbReference>
<feature type="binding site" evidence="6">
    <location>
        <position position="108"/>
    </location>
    <ligand>
        <name>S-adenosyl-L-methionine</name>
        <dbReference type="ChEBI" id="CHEBI:59789"/>
    </ligand>
</feature>
<protein>
    <recommendedName>
        <fullName evidence="6">Ribosomal RNA small subunit methyltransferase H</fullName>
        <ecNumber evidence="6">2.1.1.199</ecNumber>
    </recommendedName>
    <alternativeName>
        <fullName evidence="6">16S rRNA m(4)C1402 methyltransferase</fullName>
    </alternativeName>
    <alternativeName>
        <fullName evidence="6">rRNA (cytosine-N(4)-)-methyltransferase RsmH</fullName>
    </alternativeName>
</protein>
<dbReference type="InterPro" id="IPR023397">
    <property type="entry name" value="SAM-dep_MeTrfase_MraW_recog"/>
</dbReference>
<keyword evidence="5 6" id="KW-0949">S-adenosyl-L-methionine</keyword>
<feature type="binding site" evidence="6">
    <location>
        <position position="80"/>
    </location>
    <ligand>
        <name>S-adenosyl-L-methionine</name>
        <dbReference type="ChEBI" id="CHEBI:59789"/>
    </ligand>
</feature>
<dbReference type="GO" id="GO:0008168">
    <property type="term" value="F:methyltransferase activity"/>
    <property type="evidence" value="ECO:0007669"/>
    <property type="project" value="UniProtKB-KW"/>
</dbReference>
<feature type="binding site" evidence="6">
    <location>
        <position position="53"/>
    </location>
    <ligand>
        <name>S-adenosyl-L-methionine</name>
        <dbReference type="ChEBI" id="CHEBI:59789"/>
    </ligand>
</feature>
<dbReference type="SUPFAM" id="SSF81799">
    <property type="entry name" value="Putative methyltransferase TM0872, insert domain"/>
    <property type="match status" value="1"/>
</dbReference>
<proteinExistence type="inferred from homology"/>
<keyword evidence="6" id="KW-0963">Cytoplasm</keyword>
<comment type="subcellular location">
    <subcellularLocation>
        <location evidence="6">Cytoplasm</location>
    </subcellularLocation>
</comment>
<evidence type="ECO:0000256" key="4">
    <source>
        <dbReference type="ARBA" id="ARBA00022679"/>
    </source>
</evidence>
<dbReference type="EC" id="2.1.1.199" evidence="6"/>
<dbReference type="SUPFAM" id="SSF53335">
    <property type="entry name" value="S-adenosyl-L-methionine-dependent methyltransferases"/>
    <property type="match status" value="1"/>
</dbReference>
<dbReference type="GO" id="GO:0032259">
    <property type="term" value="P:methylation"/>
    <property type="evidence" value="ECO:0007669"/>
    <property type="project" value="UniProtKB-KW"/>
</dbReference>
<keyword evidence="8" id="KW-1185">Reference proteome</keyword>
<dbReference type="PIRSF" id="PIRSF004486">
    <property type="entry name" value="MraW"/>
    <property type="match status" value="1"/>
</dbReference>
<dbReference type="HAMAP" id="MF_01007">
    <property type="entry name" value="16SrRNA_methyltr_H"/>
    <property type="match status" value="1"/>
</dbReference>